<proteinExistence type="predicted"/>
<accession>A0A6C0GSL9</accession>
<gene>
    <name evidence="1" type="ORF">GXP67_31120</name>
</gene>
<sequence length="72" mass="8456">MNFHTESWQSLRHQMRTNSTIFGMEPILTLVVAPAFARKGSCTDNLKIKPIYRFLADYIHRRYNFAGIGYYP</sequence>
<dbReference type="RefSeq" id="WP_162446752.1">
    <property type="nucleotide sequence ID" value="NZ_CP048222.1"/>
</dbReference>
<dbReference type="AlphaFoldDB" id="A0A6C0GSL9"/>
<evidence type="ECO:0000313" key="1">
    <source>
        <dbReference type="EMBL" id="QHT70784.1"/>
    </source>
</evidence>
<name>A0A6C0GSL9_9BACT</name>
<reference evidence="1 2" key="1">
    <citation type="submission" date="2020-01" db="EMBL/GenBank/DDBJ databases">
        <authorList>
            <person name="Kim M.K."/>
        </authorList>
    </citation>
    <scope>NUCLEOTIDE SEQUENCE [LARGE SCALE GENOMIC DNA]</scope>
    <source>
        <strain evidence="1 2">172606-1</strain>
    </source>
</reference>
<keyword evidence="2" id="KW-1185">Reference proteome</keyword>
<evidence type="ECO:0000313" key="2">
    <source>
        <dbReference type="Proteomes" id="UP000480178"/>
    </source>
</evidence>
<organism evidence="1 2">
    <name type="scientific">Rhodocytophaga rosea</name>
    <dbReference type="NCBI Taxonomy" id="2704465"/>
    <lineage>
        <taxon>Bacteria</taxon>
        <taxon>Pseudomonadati</taxon>
        <taxon>Bacteroidota</taxon>
        <taxon>Cytophagia</taxon>
        <taxon>Cytophagales</taxon>
        <taxon>Rhodocytophagaceae</taxon>
        <taxon>Rhodocytophaga</taxon>
    </lineage>
</organism>
<dbReference type="Proteomes" id="UP000480178">
    <property type="component" value="Chromosome"/>
</dbReference>
<dbReference type="KEGG" id="rhoz:GXP67_31120"/>
<dbReference type="EMBL" id="CP048222">
    <property type="protein sequence ID" value="QHT70784.1"/>
    <property type="molecule type" value="Genomic_DNA"/>
</dbReference>
<protein>
    <submittedName>
        <fullName evidence="1">Uncharacterized protein</fullName>
    </submittedName>
</protein>